<dbReference type="Pfam" id="PF07463">
    <property type="entry name" value="NUMOD4"/>
    <property type="match status" value="1"/>
</dbReference>
<dbReference type="STRING" id="930146.SAMN05192533_10817"/>
<evidence type="ECO:0000313" key="2">
    <source>
        <dbReference type="EMBL" id="SEN00501.1"/>
    </source>
</evidence>
<reference evidence="3" key="1">
    <citation type="submission" date="2016-10" db="EMBL/GenBank/DDBJ databases">
        <authorList>
            <person name="Varghese N."/>
            <person name="Submissions S."/>
        </authorList>
    </citation>
    <scope>NUCLEOTIDE SEQUENCE [LARGE SCALE GENOMIC DNA]</scope>
    <source>
        <strain evidence="3">B48,IBRC-M 10115,DSM 25386,CECT 8001</strain>
    </source>
</reference>
<protein>
    <submittedName>
        <fullName evidence="2">NUMOD4 motif-containing protein</fullName>
    </submittedName>
</protein>
<dbReference type="GO" id="GO:0016788">
    <property type="term" value="F:hydrolase activity, acting on ester bonds"/>
    <property type="evidence" value="ECO:0007669"/>
    <property type="project" value="InterPro"/>
</dbReference>
<dbReference type="InterPro" id="IPR044925">
    <property type="entry name" value="His-Me_finger_sf"/>
</dbReference>
<accession>A0A1H8CZ85</accession>
<dbReference type="EMBL" id="FOBW01000008">
    <property type="protein sequence ID" value="SEN00501.1"/>
    <property type="molecule type" value="Genomic_DNA"/>
</dbReference>
<evidence type="ECO:0000313" key="3">
    <source>
        <dbReference type="Proteomes" id="UP000198553"/>
    </source>
</evidence>
<dbReference type="Gene3D" id="3.90.75.20">
    <property type="match status" value="1"/>
</dbReference>
<evidence type="ECO:0000259" key="1">
    <source>
        <dbReference type="Pfam" id="PF07463"/>
    </source>
</evidence>
<keyword evidence="3" id="KW-1185">Reference proteome</keyword>
<dbReference type="Proteomes" id="UP000198553">
    <property type="component" value="Unassembled WGS sequence"/>
</dbReference>
<feature type="domain" description="NUMOD4" evidence="1">
    <location>
        <begin position="4"/>
        <end position="48"/>
    </location>
</feature>
<dbReference type="InterPro" id="IPR010902">
    <property type="entry name" value="NUMOD4"/>
</dbReference>
<proteinExistence type="predicted"/>
<name>A0A1H8CZ85_9BACI</name>
<dbReference type="AlphaFoldDB" id="A0A1H8CZ85"/>
<sequence length="83" mass="9778">MSEEVRKPIQGYETFYEITSSGKIISLKRRRSMKRCGDEYGFHIVKLSKNGVATNHNVYELWKQSFPQLDENEFKGARTVKYK</sequence>
<gene>
    <name evidence="2" type="ORF">SAMN05192533_10817</name>
</gene>
<organism evidence="2 3">
    <name type="scientific">Mesobacillus persicus</name>
    <dbReference type="NCBI Taxonomy" id="930146"/>
    <lineage>
        <taxon>Bacteria</taxon>
        <taxon>Bacillati</taxon>
        <taxon>Bacillota</taxon>
        <taxon>Bacilli</taxon>
        <taxon>Bacillales</taxon>
        <taxon>Bacillaceae</taxon>
        <taxon>Mesobacillus</taxon>
    </lineage>
</organism>
<dbReference type="SUPFAM" id="SSF54060">
    <property type="entry name" value="His-Me finger endonucleases"/>
    <property type="match status" value="1"/>
</dbReference>
<dbReference type="OrthoDB" id="2629471at2"/>
<dbReference type="RefSeq" id="WP_090745690.1">
    <property type="nucleotide sequence ID" value="NZ_FOBW01000008.1"/>
</dbReference>